<reference evidence="1 2" key="1">
    <citation type="journal article" date="2023" name="Science">
        <title>Complex scaffold remodeling in plant triterpene biosynthesis.</title>
        <authorList>
            <person name="De La Pena R."/>
            <person name="Hodgson H."/>
            <person name="Liu J.C."/>
            <person name="Stephenson M.J."/>
            <person name="Martin A.C."/>
            <person name="Owen C."/>
            <person name="Harkess A."/>
            <person name="Leebens-Mack J."/>
            <person name="Jimenez L.E."/>
            <person name="Osbourn A."/>
            <person name="Sattely E.S."/>
        </authorList>
    </citation>
    <scope>NUCLEOTIDE SEQUENCE [LARGE SCALE GENOMIC DNA]</scope>
    <source>
        <strain evidence="2">cv. JPN11</strain>
        <tissue evidence="1">Leaf</tissue>
    </source>
</reference>
<accession>A0ACC1X386</accession>
<evidence type="ECO:0000313" key="2">
    <source>
        <dbReference type="Proteomes" id="UP001164539"/>
    </source>
</evidence>
<sequence>MMKDLKPYMLSIFCCFCYAGYNLVSKVSLDEGMSRYVLVVYAHAFGTLATAVLAFLFERKNESKINVPVLKNIFFLGLLGAVLGRTLFFAGLEYTSSTFASAMANIIPSITFILAVLFRIEKLEISKPSAQAKIAGTLVALAGATLTTVYKGIVVISLHHHLRKNPTTAGTSKVFLDGDWLKGSLMLFISYLSAAAFFILQTWTIKKYPAPITLTSLTCLAGTLLAAIMAAILDHKPSVWRLYWNITLLAPIYSGIVVFGLTAYVQILVIREKGPVFVTAFRPLSTVIVAILGLLILGEQLHLGEILGSILIVVGLYAIMWAKEYEKRRAILQIVVSDRGNDINPEK</sequence>
<dbReference type="Proteomes" id="UP001164539">
    <property type="component" value="Chromosome 12"/>
</dbReference>
<comment type="caution">
    <text evidence="1">The sequence shown here is derived from an EMBL/GenBank/DDBJ whole genome shotgun (WGS) entry which is preliminary data.</text>
</comment>
<proteinExistence type="predicted"/>
<protein>
    <submittedName>
        <fullName evidence="1">WAT1-related protein</fullName>
    </submittedName>
</protein>
<name>A0ACC1X386_MELAZ</name>
<gene>
    <name evidence="1" type="ORF">OWV82_022365</name>
</gene>
<dbReference type="EMBL" id="CM051405">
    <property type="protein sequence ID" value="KAJ4705614.1"/>
    <property type="molecule type" value="Genomic_DNA"/>
</dbReference>
<keyword evidence="2" id="KW-1185">Reference proteome</keyword>
<organism evidence="1 2">
    <name type="scientific">Melia azedarach</name>
    <name type="common">Chinaberry tree</name>
    <dbReference type="NCBI Taxonomy" id="155640"/>
    <lineage>
        <taxon>Eukaryota</taxon>
        <taxon>Viridiplantae</taxon>
        <taxon>Streptophyta</taxon>
        <taxon>Embryophyta</taxon>
        <taxon>Tracheophyta</taxon>
        <taxon>Spermatophyta</taxon>
        <taxon>Magnoliopsida</taxon>
        <taxon>eudicotyledons</taxon>
        <taxon>Gunneridae</taxon>
        <taxon>Pentapetalae</taxon>
        <taxon>rosids</taxon>
        <taxon>malvids</taxon>
        <taxon>Sapindales</taxon>
        <taxon>Meliaceae</taxon>
        <taxon>Melia</taxon>
    </lineage>
</organism>
<evidence type="ECO:0000313" key="1">
    <source>
        <dbReference type="EMBL" id="KAJ4705614.1"/>
    </source>
</evidence>